<dbReference type="EMBL" id="CAJNDS010002515">
    <property type="protein sequence ID" value="CAE7507108.1"/>
    <property type="molecule type" value="Genomic_DNA"/>
</dbReference>
<evidence type="ECO:0000256" key="4">
    <source>
        <dbReference type="SAM" id="MobiDB-lite"/>
    </source>
</evidence>
<gene>
    <name evidence="6" type="ORF">SNAT2548_LOCUS28402</name>
</gene>
<dbReference type="OrthoDB" id="412286at2759"/>
<comment type="caution">
    <text evidence="6">The sequence shown here is derived from an EMBL/GenBank/DDBJ whole genome shotgun (WGS) entry which is preliminary data.</text>
</comment>
<comment type="similarity">
    <text evidence="1">Belongs to the DeSI family.</text>
</comment>
<organism evidence="6 7">
    <name type="scientific">Symbiodinium natans</name>
    <dbReference type="NCBI Taxonomy" id="878477"/>
    <lineage>
        <taxon>Eukaryota</taxon>
        <taxon>Sar</taxon>
        <taxon>Alveolata</taxon>
        <taxon>Dinophyceae</taxon>
        <taxon>Suessiales</taxon>
        <taxon>Symbiodiniaceae</taxon>
        <taxon>Symbiodinium</taxon>
    </lineage>
</organism>
<evidence type="ECO:0000313" key="7">
    <source>
        <dbReference type="Proteomes" id="UP000604046"/>
    </source>
</evidence>
<evidence type="ECO:0000313" key="6">
    <source>
        <dbReference type="EMBL" id="CAE7507108.1"/>
    </source>
</evidence>
<evidence type="ECO:0000259" key="5">
    <source>
        <dbReference type="PROSITE" id="PS51858"/>
    </source>
</evidence>
<proteinExistence type="inferred from homology"/>
<feature type="compositionally biased region" description="Basic and acidic residues" evidence="4">
    <location>
        <begin position="99"/>
        <end position="114"/>
    </location>
</feature>
<evidence type="ECO:0000256" key="2">
    <source>
        <dbReference type="ARBA" id="ARBA00022670"/>
    </source>
</evidence>
<dbReference type="PANTHER" id="PTHR12378:SF80">
    <property type="entry name" value="IP06716P-RELATED"/>
    <property type="match status" value="1"/>
</dbReference>
<protein>
    <recommendedName>
        <fullName evidence="5">PPPDE domain-containing protein</fullName>
    </recommendedName>
</protein>
<reference evidence="6" key="1">
    <citation type="submission" date="2021-02" db="EMBL/GenBank/DDBJ databases">
        <authorList>
            <person name="Dougan E. K."/>
            <person name="Rhodes N."/>
            <person name="Thang M."/>
            <person name="Chan C."/>
        </authorList>
    </citation>
    <scope>NUCLEOTIDE SEQUENCE</scope>
</reference>
<keyword evidence="3" id="KW-0378">Hydrolase</keyword>
<name>A0A812T5S5_9DINO</name>
<feature type="region of interest" description="Disordered" evidence="4">
    <location>
        <begin position="52"/>
        <end position="71"/>
    </location>
</feature>
<dbReference type="SMART" id="SM01179">
    <property type="entry name" value="DUF862"/>
    <property type="match status" value="1"/>
</dbReference>
<dbReference type="PANTHER" id="PTHR12378">
    <property type="entry name" value="DESUMOYLATING ISOPEPTIDASE"/>
    <property type="match status" value="1"/>
</dbReference>
<dbReference type="GO" id="GO:0101005">
    <property type="term" value="F:deubiquitinase activity"/>
    <property type="evidence" value="ECO:0007669"/>
    <property type="project" value="TreeGrafter"/>
</dbReference>
<dbReference type="InterPro" id="IPR008580">
    <property type="entry name" value="PPPDE_dom"/>
</dbReference>
<dbReference type="AlphaFoldDB" id="A0A812T5S5"/>
<feature type="domain" description="PPPDE" evidence="5">
    <location>
        <begin position="226"/>
        <end position="367"/>
    </location>
</feature>
<keyword evidence="2" id="KW-0645">Protease</keyword>
<dbReference type="Proteomes" id="UP000604046">
    <property type="component" value="Unassembled WGS sequence"/>
</dbReference>
<evidence type="ECO:0000256" key="3">
    <source>
        <dbReference type="ARBA" id="ARBA00022801"/>
    </source>
</evidence>
<dbReference type="Gene3D" id="3.90.1720.30">
    <property type="entry name" value="PPPDE domains"/>
    <property type="match status" value="1"/>
</dbReference>
<keyword evidence="7" id="KW-1185">Reference proteome</keyword>
<dbReference type="PROSITE" id="PS51858">
    <property type="entry name" value="PPPDE"/>
    <property type="match status" value="1"/>
</dbReference>
<dbReference type="GO" id="GO:0006508">
    <property type="term" value="P:proteolysis"/>
    <property type="evidence" value="ECO:0007669"/>
    <property type="project" value="UniProtKB-KW"/>
</dbReference>
<sequence>MEAMEACCAAQVGRVQIMSELDRQECQKAEGGDGGPVPDDTLSWPLQPVTHEECLPPVHGHHRRRSRRELSSGGKFQLLPSVGTWLLPLPSKLAARGTASKESKESKPTKREEAQDPLPDPIPALKAEVWTAHYSDARTACEIHLHHDRVAIIESMESSRQVVLEQWLSEPTLVVEGSGTTLTIATLAQLSTQVHLSTAAEALQLAASIRSAVERLASQVRDHKWSFVYLNVYDLFNWRVSLLNRVTWLLGAGGAYHAGVEVYGLEYAFGGTEIGIGGSGITTCTPKSCHKHSFRQSLCLGVTTMSAEDVDQLVIDLAPEWPTEDYEVLGPNCITFCRCICKSLGVADVPDWVDSMVRSIKERNVIFDPSTGSADYQKGCCPQQHLCRLQSQGFLASFVEVLACSACECDIEPGLQHWHCSECDKNYCVACLVPACVR</sequence>
<dbReference type="GO" id="GO:0016579">
    <property type="term" value="P:protein deubiquitination"/>
    <property type="evidence" value="ECO:0007669"/>
    <property type="project" value="TreeGrafter"/>
</dbReference>
<accession>A0A812T5S5</accession>
<dbReference type="InterPro" id="IPR042266">
    <property type="entry name" value="PPPDE_sf"/>
</dbReference>
<dbReference type="Pfam" id="PF05903">
    <property type="entry name" value="Peptidase_C97"/>
    <property type="match status" value="1"/>
</dbReference>
<feature type="region of interest" description="Disordered" evidence="4">
    <location>
        <begin position="96"/>
        <end position="121"/>
    </location>
</feature>
<evidence type="ECO:0000256" key="1">
    <source>
        <dbReference type="ARBA" id="ARBA00008140"/>
    </source>
</evidence>